<dbReference type="GO" id="GO:0004622">
    <property type="term" value="F:phosphatidylcholine lysophospholipase activity"/>
    <property type="evidence" value="ECO:0007669"/>
    <property type="project" value="UniProtKB-EC"/>
</dbReference>
<evidence type="ECO:0000256" key="6">
    <source>
        <dbReference type="ARBA" id="ARBA00022729"/>
    </source>
</evidence>
<evidence type="ECO:0000256" key="33">
    <source>
        <dbReference type="ARBA" id="ARBA00048454"/>
    </source>
</evidence>
<dbReference type="CDD" id="cd01824">
    <property type="entry name" value="Phospholipase_B_like"/>
    <property type="match status" value="1"/>
</dbReference>
<dbReference type="GO" id="GO:0031526">
    <property type="term" value="C:brush border membrane"/>
    <property type="evidence" value="ECO:0007669"/>
    <property type="project" value="TreeGrafter"/>
</dbReference>
<dbReference type="PANTHER" id="PTHR21325:SF31">
    <property type="entry name" value="GH22081P-RELATED"/>
    <property type="match status" value="1"/>
</dbReference>
<dbReference type="InterPro" id="IPR038885">
    <property type="entry name" value="PLB1"/>
</dbReference>
<dbReference type="Gene3D" id="2.10.90.10">
    <property type="entry name" value="Cystine-knot cytokines"/>
    <property type="match status" value="1"/>
</dbReference>
<evidence type="ECO:0000256" key="38">
    <source>
        <dbReference type="ARBA" id="ARBA00048872"/>
    </source>
</evidence>
<dbReference type="Pfam" id="PF00657">
    <property type="entry name" value="Lipase_GDSL"/>
    <property type="match status" value="1"/>
</dbReference>
<evidence type="ECO:0000256" key="35">
    <source>
        <dbReference type="ARBA" id="ARBA00048656"/>
    </source>
</evidence>
<keyword evidence="9" id="KW-1133">Transmembrane helix</keyword>
<comment type="catalytic activity">
    <reaction evidence="39">
        <text>1-hexadecanoyl-2-(9Z)-octadecenoyl-3-octadecanoyl-sn-glycerol + H2O = 1-hexadecanoyl-3-octadecanoyl-sn-glycerol + (9Z)-octadecenoate + H(+)</text>
        <dbReference type="Rhea" id="RHEA:41103"/>
        <dbReference type="ChEBI" id="CHEBI:15377"/>
        <dbReference type="ChEBI" id="CHEBI:15378"/>
        <dbReference type="ChEBI" id="CHEBI:30823"/>
        <dbReference type="ChEBI" id="CHEBI:77623"/>
        <dbReference type="ChEBI" id="CHEBI:77624"/>
    </reaction>
    <physiologicalReaction direction="left-to-right" evidence="39">
        <dbReference type="Rhea" id="RHEA:41104"/>
    </physiologicalReaction>
</comment>
<evidence type="ECO:0000256" key="12">
    <source>
        <dbReference type="ARBA" id="ARBA00023180"/>
    </source>
</evidence>
<evidence type="ECO:0000256" key="42">
    <source>
        <dbReference type="ARBA" id="ARBA00049461"/>
    </source>
</evidence>
<comment type="catalytic activity">
    <reaction evidence="13">
        <text>a triacylglycerol + H2O = a diacylglycerol + a fatty acid + H(+)</text>
        <dbReference type="Rhea" id="RHEA:12044"/>
        <dbReference type="ChEBI" id="CHEBI:15377"/>
        <dbReference type="ChEBI" id="CHEBI:15378"/>
        <dbReference type="ChEBI" id="CHEBI:17855"/>
        <dbReference type="ChEBI" id="CHEBI:18035"/>
        <dbReference type="ChEBI" id="CHEBI:28868"/>
        <dbReference type="EC" id="3.1.1.3"/>
    </reaction>
    <physiologicalReaction direction="left-to-right" evidence="13">
        <dbReference type="Rhea" id="RHEA:12045"/>
    </physiologicalReaction>
</comment>
<evidence type="ECO:0000256" key="20">
    <source>
        <dbReference type="ARBA" id="ARBA00045916"/>
    </source>
</evidence>
<sequence length="472" mass="51873">MSPIRTLLHIICVIQSLNVVFSENENICAHKETEMTITRSIEVSLGGNIGRVDCTGRVTVKQCEGTCLSKAKPSGNSETGMERTCKCCRETGFTSKTVILDECYDGTELIPDFKPTTAVTEPSGCSCDSTFWKRYVKFFNETLPNNSTLMEMWREHLKTWPGVAGNGILATNILGDLVEYRGHSWCIGGDGSLDSPVLTMPNILKKFGQFLYGYSTGTGSRGSAGSRLNKADPGDTSYNMPEQAAMLVNSLKSDANVRFNDDWKLVTLFVGGNDLCDACNDHNKYSGANYANNIKQALDILHAQVPKVLVNVVQIFDIAPIAAMNGGFLCNLVHSFVCPCGKDKNNAALLDSFTRSYQDQTKALIDSGRYNTRSDFTAVLQPFFTNTKPPTHSGTNMVDLSYFSPDCFHFNEKGHGAAALSLWNNMFESPGTKQHSWHLDQDFHCPGTHGDHGHEFITTKMNANGPFVLGKK</sequence>
<comment type="catalytic activity">
    <reaction evidence="25">
        <text>2,3-di-(9Z)-octadecenoyl-sn-glycerol + H2O = 3-(9Z-octadecenoyl)-sn-glycerol + (9Z)-octadecenoate + H(+)</text>
        <dbReference type="Rhea" id="RHEA:42604"/>
        <dbReference type="ChEBI" id="CHEBI:15377"/>
        <dbReference type="ChEBI" id="CHEBI:15378"/>
        <dbReference type="ChEBI" id="CHEBI:30823"/>
        <dbReference type="ChEBI" id="CHEBI:75824"/>
        <dbReference type="ChEBI" id="CHEBI:75938"/>
    </reaction>
    <physiologicalReaction direction="left-to-right" evidence="25">
        <dbReference type="Rhea" id="RHEA:42605"/>
    </physiologicalReaction>
</comment>
<evidence type="ECO:0000256" key="21">
    <source>
        <dbReference type="ARBA" id="ARBA00047324"/>
    </source>
</evidence>
<evidence type="ECO:0000256" key="5">
    <source>
        <dbReference type="ARBA" id="ARBA00022692"/>
    </source>
</evidence>
<evidence type="ECO:0000256" key="24">
    <source>
        <dbReference type="ARBA" id="ARBA00047459"/>
    </source>
</evidence>
<comment type="catalytic activity">
    <reaction evidence="33">
        <text>a 1-acyl-sn-glycero-3-phosphocholine + H2O = sn-glycerol 3-phosphocholine + a fatty acid + H(+)</text>
        <dbReference type="Rhea" id="RHEA:15177"/>
        <dbReference type="ChEBI" id="CHEBI:15377"/>
        <dbReference type="ChEBI" id="CHEBI:15378"/>
        <dbReference type="ChEBI" id="CHEBI:16870"/>
        <dbReference type="ChEBI" id="CHEBI:28868"/>
        <dbReference type="ChEBI" id="CHEBI:58168"/>
        <dbReference type="EC" id="3.1.1.5"/>
    </reaction>
    <physiologicalReaction direction="left-to-right" evidence="33">
        <dbReference type="Rhea" id="RHEA:15178"/>
    </physiologicalReaction>
</comment>
<evidence type="ECO:0000256" key="34">
    <source>
        <dbReference type="ARBA" id="ARBA00048613"/>
    </source>
</evidence>
<comment type="catalytic activity">
    <reaction evidence="29">
        <text>1,2-dihexadecanoyl-sn-glycero-3-phosphocholine + H2O = 1-hexadecanoyl-sn-glycero-3-phosphocholine + hexadecanoate + H(+)</text>
        <dbReference type="Rhea" id="RHEA:41223"/>
        <dbReference type="ChEBI" id="CHEBI:7896"/>
        <dbReference type="ChEBI" id="CHEBI:15377"/>
        <dbReference type="ChEBI" id="CHEBI:15378"/>
        <dbReference type="ChEBI" id="CHEBI:72998"/>
        <dbReference type="ChEBI" id="CHEBI:72999"/>
    </reaction>
    <physiologicalReaction direction="left-to-right" evidence="29">
        <dbReference type="Rhea" id="RHEA:41224"/>
    </physiologicalReaction>
</comment>
<evidence type="ECO:0000256" key="7">
    <source>
        <dbReference type="ARBA" id="ARBA00022737"/>
    </source>
</evidence>
<evidence type="ECO:0000256" key="36">
    <source>
        <dbReference type="ARBA" id="ARBA00048699"/>
    </source>
</evidence>
<comment type="catalytic activity">
    <reaction evidence="28">
        <text>1,2-di-(9Z-octadecenoyl)-sn-glycero-3-phosphocholine + H2O = 1-(9Z-octadecenoyl)-sn-glycero-3-phosphocholine + (9Z)-octadecenoate + H(+)</text>
        <dbReference type="Rhea" id="RHEA:40923"/>
        <dbReference type="ChEBI" id="CHEBI:15377"/>
        <dbReference type="ChEBI" id="CHEBI:15378"/>
        <dbReference type="ChEBI" id="CHEBI:28610"/>
        <dbReference type="ChEBI" id="CHEBI:30823"/>
        <dbReference type="ChEBI" id="CHEBI:74669"/>
    </reaction>
    <physiologicalReaction direction="left-to-right" evidence="28">
        <dbReference type="Rhea" id="RHEA:40924"/>
    </physiologicalReaction>
</comment>
<evidence type="ECO:0000256" key="14">
    <source>
        <dbReference type="ARBA" id="ARBA00023408"/>
    </source>
</evidence>
<dbReference type="InterPro" id="IPR035547">
    <property type="entry name" value="Phospholipase_B"/>
</dbReference>
<comment type="subcellular location">
    <subcellularLocation>
        <location evidence="1">Apical cell membrane</location>
        <topology evidence="1">Single-pass type I membrane protein</topology>
    </subcellularLocation>
</comment>
<evidence type="ECO:0000256" key="29">
    <source>
        <dbReference type="ARBA" id="ARBA00048227"/>
    </source>
</evidence>
<keyword evidence="11" id="KW-0472">Membrane</keyword>
<comment type="catalytic activity">
    <reaction evidence="35">
        <text>1-hexadecanoyl-sn-glycero-3-phosphocholine + H2O = sn-glycerol 3-phosphocholine + hexadecanoate + H(+)</text>
        <dbReference type="Rhea" id="RHEA:40435"/>
        <dbReference type="ChEBI" id="CHEBI:7896"/>
        <dbReference type="ChEBI" id="CHEBI:15377"/>
        <dbReference type="ChEBI" id="CHEBI:15378"/>
        <dbReference type="ChEBI" id="CHEBI:16870"/>
        <dbReference type="ChEBI" id="CHEBI:72998"/>
    </reaction>
    <physiologicalReaction direction="left-to-right" evidence="35">
        <dbReference type="Rhea" id="RHEA:40436"/>
    </physiologicalReaction>
</comment>
<evidence type="ECO:0000256" key="3">
    <source>
        <dbReference type="ARBA" id="ARBA00015133"/>
    </source>
</evidence>
<evidence type="ECO:0000256" key="25">
    <source>
        <dbReference type="ARBA" id="ARBA00048011"/>
    </source>
</evidence>
<evidence type="ECO:0000256" key="1">
    <source>
        <dbReference type="ARBA" id="ARBA00004247"/>
    </source>
</evidence>
<name>A0A6J8EK58_MYTCO</name>
<dbReference type="FunFam" id="3.40.50.1110:FF:000005">
    <property type="entry name" value="Phospholipase B1"/>
    <property type="match status" value="1"/>
</dbReference>
<comment type="similarity">
    <text evidence="2">Belongs to the 'GDSL' lipolytic enzyme family. Phospholipase B1 subfamily.</text>
</comment>
<dbReference type="SUPFAM" id="SSF52266">
    <property type="entry name" value="SGNH hydrolase"/>
    <property type="match status" value="1"/>
</dbReference>
<comment type="catalytic activity">
    <reaction evidence="31">
        <text>1-octadecanoyl-2-(9Z,12Z)-octadecadienoyl-sn-glycerol + H2O = 1-octadecanoyl-sn-glycerol + (9Z,12Z)-octadecadienoate + H(+)</text>
        <dbReference type="Rhea" id="RHEA:40927"/>
        <dbReference type="ChEBI" id="CHEBI:15377"/>
        <dbReference type="ChEBI" id="CHEBI:15378"/>
        <dbReference type="ChEBI" id="CHEBI:30245"/>
        <dbReference type="ChEBI" id="CHEBI:75550"/>
        <dbReference type="ChEBI" id="CHEBI:77097"/>
    </reaction>
    <physiologicalReaction direction="left-to-right" evidence="31">
        <dbReference type="Rhea" id="RHEA:40928"/>
    </physiologicalReaction>
</comment>
<dbReference type="Proteomes" id="UP000507470">
    <property type="component" value="Unassembled WGS sequence"/>
</dbReference>
<dbReference type="InterPro" id="IPR036514">
    <property type="entry name" value="SGNH_hydro_sf"/>
</dbReference>
<comment type="catalytic activity">
    <reaction evidence="30">
        <text>1-hexadecanoyl-2-(9Z,12Z-octadecadienoyl)-sn-glycero-3-phosphocholine + H2O = 2-(9Z,12Z-octadecadienoyl)-sn-glycero-3-phosphocholine + hexadecanoate + H(+)</text>
        <dbReference type="Rhea" id="RHEA:40971"/>
        <dbReference type="ChEBI" id="CHEBI:7896"/>
        <dbReference type="ChEBI" id="CHEBI:15377"/>
        <dbReference type="ChEBI" id="CHEBI:15378"/>
        <dbReference type="ChEBI" id="CHEBI:73002"/>
        <dbReference type="ChEBI" id="CHEBI:76084"/>
    </reaction>
    <physiologicalReaction direction="left-to-right" evidence="30">
        <dbReference type="Rhea" id="RHEA:40972"/>
    </physiologicalReaction>
</comment>
<keyword evidence="7" id="KW-0677">Repeat</keyword>
<comment type="catalytic activity">
    <reaction evidence="14">
        <text>1-hexadecanoyl-2-(9Z,12Z-octadecadienoyl)-sn-glycero-3-phosphocholine + H2O = (9Z,12Z)-octadecadienoate + 1-hexadecanoyl-sn-glycero-3-phosphocholine + H(+)</text>
        <dbReference type="Rhea" id="RHEA:40811"/>
        <dbReference type="ChEBI" id="CHEBI:15377"/>
        <dbReference type="ChEBI" id="CHEBI:15378"/>
        <dbReference type="ChEBI" id="CHEBI:30245"/>
        <dbReference type="ChEBI" id="CHEBI:72998"/>
        <dbReference type="ChEBI" id="CHEBI:73002"/>
    </reaction>
    <physiologicalReaction direction="left-to-right" evidence="14">
        <dbReference type="Rhea" id="RHEA:40812"/>
    </physiologicalReaction>
</comment>
<evidence type="ECO:0000256" key="31">
    <source>
        <dbReference type="ARBA" id="ARBA00048374"/>
    </source>
</evidence>
<evidence type="ECO:0000256" key="22">
    <source>
        <dbReference type="ARBA" id="ARBA00047363"/>
    </source>
</evidence>
<comment type="catalytic activity">
    <reaction evidence="32">
        <text>1,2,3-tri-(9Z-octadecenoyl)-glycerol + H2O = di-(9Z)-octadecenoylglycerol + (9Z)-octadecenoate + H(+)</text>
        <dbReference type="Rhea" id="RHEA:38575"/>
        <dbReference type="ChEBI" id="CHEBI:15377"/>
        <dbReference type="ChEBI" id="CHEBI:15378"/>
        <dbReference type="ChEBI" id="CHEBI:30823"/>
        <dbReference type="ChEBI" id="CHEBI:53753"/>
        <dbReference type="ChEBI" id="CHEBI:75945"/>
    </reaction>
    <physiologicalReaction direction="left-to-right" evidence="32">
        <dbReference type="Rhea" id="RHEA:38576"/>
    </physiologicalReaction>
</comment>
<evidence type="ECO:0000256" key="19">
    <source>
        <dbReference type="ARBA" id="ARBA00033022"/>
    </source>
</evidence>
<keyword evidence="10" id="KW-0443">Lipid metabolism</keyword>
<comment type="catalytic activity">
    <reaction evidence="21">
        <text>1-hexadecanoyl-2-(9Z)-octadecenoyl-3-octadecanoyl-sn-glycerol + H2O = 2-(9Z-octadecenoyl)-3-octadecanoyl-sn-glycerol + hexadecanoate + H(+)</text>
        <dbReference type="Rhea" id="RHEA:41107"/>
        <dbReference type="ChEBI" id="CHEBI:7896"/>
        <dbReference type="ChEBI" id="CHEBI:15377"/>
        <dbReference type="ChEBI" id="CHEBI:15378"/>
        <dbReference type="ChEBI" id="CHEBI:75558"/>
        <dbReference type="ChEBI" id="CHEBI:77623"/>
    </reaction>
    <physiologicalReaction direction="left-to-right" evidence="21">
        <dbReference type="Rhea" id="RHEA:41108"/>
    </physiologicalReaction>
</comment>
<protein>
    <recommendedName>
        <fullName evidence="3">Phospholipase B1, membrane-associated</fullName>
    </recommendedName>
    <alternativeName>
        <fullName evidence="16">Lysophospholipase</fullName>
    </alternativeName>
    <alternativeName>
        <fullName evidence="17">Phospholipase A2</fullName>
    </alternativeName>
    <alternativeName>
        <fullName evidence="19">Phospholipase B/lipase</fullName>
    </alternativeName>
    <alternativeName>
        <fullName evidence="18">Triacylglycerol lipase</fullName>
    </alternativeName>
</protein>
<keyword evidence="5" id="KW-0812">Transmembrane</keyword>
<evidence type="ECO:0000256" key="16">
    <source>
        <dbReference type="ARBA" id="ARBA00029723"/>
    </source>
</evidence>
<comment type="catalytic activity">
    <reaction evidence="42">
        <text>2-(9Z-octadecenoyl)-glycerol + H2O = glycerol + (9Z)-octadecenoate + H(+)</text>
        <dbReference type="Rhea" id="RHEA:38491"/>
        <dbReference type="ChEBI" id="CHEBI:15377"/>
        <dbReference type="ChEBI" id="CHEBI:15378"/>
        <dbReference type="ChEBI" id="CHEBI:17754"/>
        <dbReference type="ChEBI" id="CHEBI:30823"/>
        <dbReference type="ChEBI" id="CHEBI:73990"/>
    </reaction>
    <physiologicalReaction direction="left-to-right" evidence="42">
        <dbReference type="Rhea" id="RHEA:38492"/>
    </physiologicalReaction>
</comment>
<keyword evidence="6 43" id="KW-0732">Signal</keyword>
<evidence type="ECO:0000256" key="32">
    <source>
        <dbReference type="ARBA" id="ARBA00048386"/>
    </source>
</evidence>
<reference evidence="44 45" key="1">
    <citation type="submission" date="2020-06" db="EMBL/GenBank/DDBJ databases">
        <authorList>
            <person name="Li R."/>
            <person name="Bekaert M."/>
        </authorList>
    </citation>
    <scope>NUCLEOTIDE SEQUENCE [LARGE SCALE GENOMIC DNA]</scope>
    <source>
        <strain evidence="45">wild</strain>
    </source>
</reference>
<evidence type="ECO:0000256" key="30">
    <source>
        <dbReference type="ARBA" id="ARBA00048362"/>
    </source>
</evidence>
<feature type="signal peptide" evidence="43">
    <location>
        <begin position="1"/>
        <end position="22"/>
    </location>
</feature>
<keyword evidence="12" id="KW-0325">Glycoprotein</keyword>
<organism evidence="44 45">
    <name type="scientific">Mytilus coruscus</name>
    <name type="common">Sea mussel</name>
    <dbReference type="NCBI Taxonomy" id="42192"/>
    <lineage>
        <taxon>Eukaryota</taxon>
        <taxon>Metazoa</taxon>
        <taxon>Spiralia</taxon>
        <taxon>Lophotrochozoa</taxon>
        <taxon>Mollusca</taxon>
        <taxon>Bivalvia</taxon>
        <taxon>Autobranchia</taxon>
        <taxon>Pteriomorphia</taxon>
        <taxon>Mytilida</taxon>
        <taxon>Mytiloidea</taxon>
        <taxon>Mytilidae</taxon>
        <taxon>Mytilinae</taxon>
        <taxon>Mytilus</taxon>
    </lineage>
</organism>
<proteinExistence type="inferred from homology"/>
<evidence type="ECO:0000256" key="43">
    <source>
        <dbReference type="SAM" id="SignalP"/>
    </source>
</evidence>
<evidence type="ECO:0000256" key="4">
    <source>
        <dbReference type="ARBA" id="ARBA00022475"/>
    </source>
</evidence>
<dbReference type="InterPro" id="IPR001087">
    <property type="entry name" value="GDSL"/>
</dbReference>
<dbReference type="PANTHER" id="PTHR21325">
    <property type="entry name" value="PHOSPHOLIPASE B, PLB1"/>
    <property type="match status" value="1"/>
</dbReference>
<evidence type="ECO:0000256" key="40">
    <source>
        <dbReference type="ARBA" id="ARBA00049363"/>
    </source>
</evidence>
<comment type="catalytic activity">
    <reaction evidence="41">
        <text>1,3-di-(9Z-octadecenoyl)-glycerol + H2O = 1-(9Z-octadecenoyl)-glycerol + (9Z)-octadecenoate + H(+)</text>
        <dbReference type="Rhea" id="RHEA:39939"/>
        <dbReference type="ChEBI" id="CHEBI:15377"/>
        <dbReference type="ChEBI" id="CHEBI:15378"/>
        <dbReference type="ChEBI" id="CHEBI:30823"/>
        <dbReference type="ChEBI" id="CHEBI:75342"/>
        <dbReference type="ChEBI" id="CHEBI:75735"/>
    </reaction>
    <physiologicalReaction direction="left-to-right" evidence="41">
        <dbReference type="Rhea" id="RHEA:39940"/>
    </physiologicalReaction>
</comment>
<evidence type="ECO:0000256" key="41">
    <source>
        <dbReference type="ARBA" id="ARBA00049372"/>
    </source>
</evidence>
<comment type="catalytic activity">
    <reaction evidence="22">
        <text>1,3-dihexadecanoyl-2-(9Z-octadecenoyl)glycerol + H2O = 1-hexadecanoyl-2-(9Z-octadecenoyl)-glycerol + hexadecanoate + H(+)</text>
        <dbReference type="Rhea" id="RHEA:40979"/>
        <dbReference type="ChEBI" id="CHEBI:7896"/>
        <dbReference type="ChEBI" id="CHEBI:15377"/>
        <dbReference type="ChEBI" id="CHEBI:15378"/>
        <dbReference type="ChEBI" id="CHEBI:75585"/>
        <dbReference type="ChEBI" id="CHEBI:75688"/>
    </reaction>
    <physiologicalReaction direction="left-to-right" evidence="22">
        <dbReference type="Rhea" id="RHEA:40980"/>
    </physiologicalReaction>
</comment>
<comment type="catalytic activity">
    <reaction evidence="15">
        <text>a 1,2-diacyl-sn-glycero-3-phosphocholine + H2O = a 1-acyl-sn-glycero-3-phosphocholine + a fatty acid + H(+)</text>
        <dbReference type="Rhea" id="RHEA:15801"/>
        <dbReference type="ChEBI" id="CHEBI:15377"/>
        <dbReference type="ChEBI" id="CHEBI:15378"/>
        <dbReference type="ChEBI" id="CHEBI:28868"/>
        <dbReference type="ChEBI" id="CHEBI:57643"/>
        <dbReference type="ChEBI" id="CHEBI:58168"/>
        <dbReference type="EC" id="3.1.1.4"/>
    </reaction>
    <physiologicalReaction direction="left-to-right" evidence="15">
        <dbReference type="Rhea" id="RHEA:15802"/>
    </physiologicalReaction>
</comment>
<evidence type="ECO:0000313" key="45">
    <source>
        <dbReference type="Proteomes" id="UP000507470"/>
    </source>
</evidence>
<comment type="catalytic activity">
    <reaction evidence="36">
        <text>1-hexadecanoyl-2-(9Z-octadecenoyl)-sn-glycero-3-phosphocholine + H2O = 1-hexadecanoyl-sn-glycero-3-phosphocholine + (9Z)-octadecenoate + H(+)</text>
        <dbReference type="Rhea" id="RHEA:38779"/>
        <dbReference type="ChEBI" id="CHEBI:15377"/>
        <dbReference type="ChEBI" id="CHEBI:15378"/>
        <dbReference type="ChEBI" id="CHEBI:30823"/>
        <dbReference type="ChEBI" id="CHEBI:72998"/>
        <dbReference type="ChEBI" id="CHEBI:73001"/>
    </reaction>
    <physiologicalReaction direction="left-to-right" evidence="36">
        <dbReference type="Rhea" id="RHEA:38780"/>
    </physiologicalReaction>
</comment>
<comment type="catalytic activity">
    <reaction evidence="37">
        <text>1,3-dihexadecanoyl-2-(9Z-octadecenoyl)glycerol + H2O = 1,3-dihexadecanoylglycerol + (9Z)-octadecenoate + H(+)</text>
        <dbReference type="Rhea" id="RHEA:40983"/>
        <dbReference type="ChEBI" id="CHEBI:15377"/>
        <dbReference type="ChEBI" id="CHEBI:15378"/>
        <dbReference type="ChEBI" id="CHEBI:30823"/>
        <dbReference type="ChEBI" id="CHEBI:75688"/>
        <dbReference type="ChEBI" id="CHEBI:77619"/>
    </reaction>
    <physiologicalReaction direction="left-to-right" evidence="37">
        <dbReference type="Rhea" id="RHEA:40984"/>
    </physiologicalReaction>
</comment>
<evidence type="ECO:0000256" key="23">
    <source>
        <dbReference type="ARBA" id="ARBA00047438"/>
    </source>
</evidence>
<evidence type="ECO:0000256" key="10">
    <source>
        <dbReference type="ARBA" id="ARBA00023098"/>
    </source>
</evidence>
<evidence type="ECO:0000256" key="11">
    <source>
        <dbReference type="ARBA" id="ARBA00023136"/>
    </source>
</evidence>
<dbReference type="GO" id="GO:0006644">
    <property type="term" value="P:phospholipid metabolic process"/>
    <property type="evidence" value="ECO:0007669"/>
    <property type="project" value="TreeGrafter"/>
</dbReference>
<evidence type="ECO:0000256" key="18">
    <source>
        <dbReference type="ARBA" id="ARBA00031485"/>
    </source>
</evidence>
<evidence type="ECO:0000256" key="13">
    <source>
        <dbReference type="ARBA" id="ARBA00023369"/>
    </source>
</evidence>
<evidence type="ECO:0000256" key="37">
    <source>
        <dbReference type="ARBA" id="ARBA00048869"/>
    </source>
</evidence>
<dbReference type="GO" id="GO:0004806">
    <property type="term" value="F:triacylglycerol lipase activity"/>
    <property type="evidence" value="ECO:0007669"/>
    <property type="project" value="UniProtKB-EC"/>
</dbReference>
<gene>
    <name evidence="44" type="ORF">MCOR_52230</name>
</gene>
<dbReference type="EMBL" id="CACVKT020009064">
    <property type="protein sequence ID" value="CAC5419955.1"/>
    <property type="molecule type" value="Genomic_DNA"/>
</dbReference>
<comment type="catalytic activity">
    <reaction evidence="26">
        <text>1-hexadecanoyl-2-(9Z-octadecenoyl)-sn-glycero-3-phospho-(1'-sn-glycerol) + H2O = 1-hexadecanoyl-sn-glycero-3-phospho-(1'-sn-glycerol) + (9Z)-octadecenoate + H(+)</text>
        <dbReference type="Rhea" id="RHEA:40919"/>
        <dbReference type="ChEBI" id="CHEBI:15377"/>
        <dbReference type="ChEBI" id="CHEBI:15378"/>
        <dbReference type="ChEBI" id="CHEBI:30823"/>
        <dbReference type="ChEBI" id="CHEBI:72841"/>
        <dbReference type="ChEBI" id="CHEBI:75158"/>
    </reaction>
    <physiologicalReaction direction="left-to-right" evidence="26">
        <dbReference type="Rhea" id="RHEA:40920"/>
    </physiologicalReaction>
</comment>
<comment type="catalytic activity">
    <reaction evidence="38">
        <text>1-O-hexadecyl-2-(9Z)-octadecenoyl-sn-glycero-3-phosphocholine + H2O = 1-O-hexadecyl-sn-glycero-3-phosphocholine + (9Z)-octadecenoate + H(+)</text>
        <dbReference type="Rhea" id="RHEA:40915"/>
        <dbReference type="ChEBI" id="CHEBI:15377"/>
        <dbReference type="ChEBI" id="CHEBI:15378"/>
        <dbReference type="ChEBI" id="CHEBI:30823"/>
        <dbReference type="ChEBI" id="CHEBI:34112"/>
        <dbReference type="ChEBI" id="CHEBI:64496"/>
    </reaction>
    <physiologicalReaction direction="left-to-right" evidence="38">
        <dbReference type="Rhea" id="RHEA:40916"/>
    </physiologicalReaction>
</comment>
<evidence type="ECO:0000256" key="8">
    <source>
        <dbReference type="ARBA" id="ARBA00022801"/>
    </source>
</evidence>
<evidence type="ECO:0000256" key="27">
    <source>
        <dbReference type="ARBA" id="ARBA00048049"/>
    </source>
</evidence>
<dbReference type="Gene3D" id="3.40.50.1110">
    <property type="entry name" value="SGNH hydrolase"/>
    <property type="match status" value="1"/>
</dbReference>
<dbReference type="AlphaFoldDB" id="A0A6J8EK58"/>
<comment type="function">
    <text evidence="20">Calcium-independent membrane-associated phospholipase that catalyzes complete diacylation of phospholipids by hydrolyzing both sn-1 and sn-2 fatty acyl chains attached to the glycerol backbone (phospholipase B activity). Has dual phospholipase and lysophospholipase activities toward diacylphospholipids. Preferentially cleaves sn-2 ester bonds over sn-1 bonds. Acts as a lipase toward glycerolipid substrates. Hydrolyzes fatty acyl chains of diacylglycerols with preference for the sn-2 position and of triacylglycerols with not positional selectivity. May also hydrolyze long chain retinyl esters such as retinyl palmitate. May contribute to digestion of dietary phospholipids, glycerolipids and retinoids, facilitating lipid absorption at the brush border.</text>
</comment>
<evidence type="ECO:0000313" key="44">
    <source>
        <dbReference type="EMBL" id="CAC5419955.1"/>
    </source>
</evidence>
<evidence type="ECO:0000256" key="26">
    <source>
        <dbReference type="ARBA" id="ARBA00048015"/>
    </source>
</evidence>
<comment type="catalytic activity">
    <reaction evidence="23">
        <text>1-(9Z-octadecenoyl)-glycerol + H2O = glycerol + (9Z)-octadecenoate + H(+)</text>
        <dbReference type="Rhea" id="RHEA:38487"/>
        <dbReference type="ChEBI" id="CHEBI:15377"/>
        <dbReference type="ChEBI" id="CHEBI:15378"/>
        <dbReference type="ChEBI" id="CHEBI:17754"/>
        <dbReference type="ChEBI" id="CHEBI:30823"/>
        <dbReference type="ChEBI" id="CHEBI:75342"/>
    </reaction>
    <physiologicalReaction direction="left-to-right" evidence="23">
        <dbReference type="Rhea" id="RHEA:38488"/>
    </physiologicalReaction>
</comment>
<dbReference type="GO" id="GO:0004623">
    <property type="term" value="F:phospholipase A2 activity"/>
    <property type="evidence" value="ECO:0007669"/>
    <property type="project" value="UniProtKB-EC"/>
</dbReference>
<evidence type="ECO:0000256" key="9">
    <source>
        <dbReference type="ARBA" id="ARBA00022989"/>
    </source>
</evidence>
<evidence type="ECO:0000256" key="15">
    <source>
        <dbReference type="ARBA" id="ARBA00023422"/>
    </source>
</evidence>
<comment type="catalytic activity">
    <reaction evidence="24">
        <text>1-hexadecanoyl-2-(9Z)-octadecenoyl-3-octadecanoyl-sn-glycerol + H2O = 1-hexadecanoyl-2-(9Z-octadecenoyl)-sn-glycerol + octadecanoate + H(+)</text>
        <dbReference type="Rhea" id="RHEA:41111"/>
        <dbReference type="ChEBI" id="CHEBI:15377"/>
        <dbReference type="ChEBI" id="CHEBI:15378"/>
        <dbReference type="ChEBI" id="CHEBI:25629"/>
        <dbReference type="ChEBI" id="CHEBI:75466"/>
        <dbReference type="ChEBI" id="CHEBI:77623"/>
    </reaction>
    <physiologicalReaction direction="left-to-right" evidence="24">
        <dbReference type="Rhea" id="RHEA:41112"/>
    </physiologicalReaction>
</comment>
<keyword evidence="8 44" id="KW-0378">Hydrolase</keyword>
<evidence type="ECO:0000256" key="2">
    <source>
        <dbReference type="ARBA" id="ARBA00009979"/>
    </source>
</evidence>
<accession>A0A6J8EK58</accession>
<comment type="catalytic activity">
    <reaction evidence="34">
        <text>1-hexadecanoyl-2-(9Z-octadecenoyl)-sn-glycero-3-phosphoethanolamine + H2O = 1-hexadecanoyl-sn-glycero-3-phosphoethanolamine + (9Z)-octadecenoate + H(+)</text>
        <dbReference type="Rhea" id="RHEA:40911"/>
        <dbReference type="ChEBI" id="CHEBI:15377"/>
        <dbReference type="ChEBI" id="CHEBI:15378"/>
        <dbReference type="ChEBI" id="CHEBI:30823"/>
        <dbReference type="ChEBI" id="CHEBI:73004"/>
        <dbReference type="ChEBI" id="CHEBI:73007"/>
    </reaction>
    <physiologicalReaction direction="left-to-right" evidence="34">
        <dbReference type="Rhea" id="RHEA:40912"/>
    </physiologicalReaction>
</comment>
<comment type="catalytic activity">
    <reaction evidence="27">
        <text>a 1-O-alkyl-2-acyl-sn-glycero-3-phosphocholine + H2O = a 1-O-alkyl-sn-glycero-3-phosphocholine + a fatty acid + H(+)</text>
        <dbReference type="Rhea" id="RHEA:36231"/>
        <dbReference type="ChEBI" id="CHEBI:15377"/>
        <dbReference type="ChEBI" id="CHEBI:15378"/>
        <dbReference type="ChEBI" id="CHEBI:28868"/>
        <dbReference type="ChEBI" id="CHEBI:30909"/>
        <dbReference type="ChEBI" id="CHEBI:36702"/>
        <dbReference type="EC" id="3.1.1.4"/>
    </reaction>
    <physiologicalReaction direction="left-to-right" evidence="27">
        <dbReference type="Rhea" id="RHEA:36232"/>
    </physiologicalReaction>
</comment>
<evidence type="ECO:0000256" key="39">
    <source>
        <dbReference type="ARBA" id="ARBA00048939"/>
    </source>
</evidence>
<keyword evidence="45" id="KW-1185">Reference proteome</keyword>
<evidence type="ECO:0000256" key="28">
    <source>
        <dbReference type="ARBA" id="ARBA00048058"/>
    </source>
</evidence>
<keyword evidence="4" id="KW-1003">Cell membrane</keyword>
<dbReference type="GO" id="GO:0050253">
    <property type="term" value="F:retinyl-palmitate esterase activity"/>
    <property type="evidence" value="ECO:0007669"/>
    <property type="project" value="TreeGrafter"/>
</dbReference>
<comment type="catalytic activity">
    <reaction evidence="40">
        <text>1,2-dihexadecanoyl-sn-glycero-3-phosphocholine + 2 H2O = sn-glycerol 3-phosphocholine + 2 hexadecanoate + 2 H(+)</text>
        <dbReference type="Rhea" id="RHEA:40975"/>
        <dbReference type="ChEBI" id="CHEBI:7896"/>
        <dbReference type="ChEBI" id="CHEBI:15377"/>
        <dbReference type="ChEBI" id="CHEBI:15378"/>
        <dbReference type="ChEBI" id="CHEBI:16870"/>
        <dbReference type="ChEBI" id="CHEBI:72999"/>
    </reaction>
    <physiologicalReaction direction="left-to-right" evidence="40">
        <dbReference type="Rhea" id="RHEA:40976"/>
    </physiologicalReaction>
</comment>
<evidence type="ECO:0000256" key="17">
    <source>
        <dbReference type="ARBA" id="ARBA00031182"/>
    </source>
</evidence>
<dbReference type="OrthoDB" id="10265800at2759"/>
<dbReference type="InterPro" id="IPR029034">
    <property type="entry name" value="Cystine-knot_cytokine"/>
</dbReference>
<feature type="chain" id="PRO_5026834773" description="Phospholipase B1, membrane-associated" evidence="43">
    <location>
        <begin position="23"/>
        <end position="472"/>
    </location>
</feature>